<dbReference type="EMBL" id="CP020370">
    <property type="protein sequence ID" value="AUB83514.1"/>
    <property type="molecule type" value="Genomic_DNA"/>
</dbReference>
<dbReference type="Proteomes" id="UP000232638">
    <property type="component" value="Chromosome"/>
</dbReference>
<organism evidence="2 3">
    <name type="scientific">Candidatus Thiodictyon syntrophicum</name>
    <dbReference type="NCBI Taxonomy" id="1166950"/>
    <lineage>
        <taxon>Bacteria</taxon>
        <taxon>Pseudomonadati</taxon>
        <taxon>Pseudomonadota</taxon>
        <taxon>Gammaproteobacteria</taxon>
        <taxon>Chromatiales</taxon>
        <taxon>Chromatiaceae</taxon>
        <taxon>Thiodictyon</taxon>
    </lineage>
</organism>
<dbReference type="AlphaFoldDB" id="A0A2K8UD49"/>
<keyword evidence="3" id="KW-1185">Reference proteome</keyword>
<dbReference type="KEGG" id="tsy:THSYN_22900"/>
<evidence type="ECO:0000256" key="1">
    <source>
        <dbReference type="SAM" id="Phobius"/>
    </source>
</evidence>
<proteinExistence type="predicted"/>
<evidence type="ECO:0000313" key="3">
    <source>
        <dbReference type="Proteomes" id="UP000232638"/>
    </source>
</evidence>
<protein>
    <submittedName>
        <fullName evidence="2">Uncharacterized protein</fullName>
    </submittedName>
</protein>
<reference evidence="2 3" key="1">
    <citation type="submission" date="2017-03" db="EMBL/GenBank/DDBJ databases">
        <title>Complete genome sequence of Candidatus 'Thiodictyon syntrophicum' sp. nov. strain Cad16T, a photolithoautotroph purple sulfur bacterium isolated from an alpine meromictic lake.</title>
        <authorList>
            <person name="Luedin S.M."/>
            <person name="Pothier J.F."/>
            <person name="Danza F."/>
            <person name="Storelli N."/>
            <person name="Wittwer M."/>
            <person name="Tonolla M."/>
        </authorList>
    </citation>
    <scope>NUCLEOTIDE SEQUENCE [LARGE SCALE GENOMIC DNA]</scope>
    <source>
        <strain evidence="2 3">Cad16T</strain>
    </source>
</reference>
<keyword evidence="1" id="KW-1133">Transmembrane helix</keyword>
<name>A0A2K8UD49_9GAMM</name>
<gene>
    <name evidence="2" type="ORF">THSYN_22900</name>
</gene>
<evidence type="ECO:0000313" key="2">
    <source>
        <dbReference type="EMBL" id="AUB83514.1"/>
    </source>
</evidence>
<accession>A0A2K8UD49</accession>
<sequence length="66" mass="6953">MLDTVALTEVQWRLIGRLADHYGVPITERSRTLAIAALAGALPMLATGLGLSLLKVVPVFGSLPTP</sequence>
<keyword evidence="1" id="KW-0812">Transmembrane</keyword>
<keyword evidence="1" id="KW-0472">Membrane</keyword>
<feature type="transmembrane region" description="Helical" evidence="1">
    <location>
        <begin position="33"/>
        <end position="54"/>
    </location>
</feature>